<name>A0A9P4URK9_9PEZI</name>
<dbReference type="OrthoDB" id="3884218at2759"/>
<dbReference type="EMBL" id="MU003766">
    <property type="protein sequence ID" value="KAF2725742.1"/>
    <property type="molecule type" value="Genomic_DNA"/>
</dbReference>
<keyword evidence="3" id="KW-1185">Reference proteome</keyword>
<feature type="region of interest" description="Disordered" evidence="1">
    <location>
        <begin position="128"/>
        <end position="166"/>
    </location>
</feature>
<feature type="region of interest" description="Disordered" evidence="1">
    <location>
        <begin position="1"/>
        <end position="40"/>
    </location>
</feature>
<gene>
    <name evidence="2" type="ORF">K431DRAFT_48863</name>
</gene>
<evidence type="ECO:0000313" key="2">
    <source>
        <dbReference type="EMBL" id="KAF2725742.1"/>
    </source>
</evidence>
<comment type="caution">
    <text evidence="2">The sequence shown here is derived from an EMBL/GenBank/DDBJ whole genome shotgun (WGS) entry which is preliminary data.</text>
</comment>
<feature type="compositionally biased region" description="Low complexity" evidence="1">
    <location>
        <begin position="25"/>
        <end position="40"/>
    </location>
</feature>
<feature type="compositionally biased region" description="Polar residues" evidence="1">
    <location>
        <begin position="135"/>
        <end position="157"/>
    </location>
</feature>
<evidence type="ECO:0000313" key="3">
    <source>
        <dbReference type="Proteomes" id="UP000799441"/>
    </source>
</evidence>
<dbReference type="Proteomes" id="UP000799441">
    <property type="component" value="Unassembled WGS sequence"/>
</dbReference>
<organism evidence="2 3">
    <name type="scientific">Polychaeton citri CBS 116435</name>
    <dbReference type="NCBI Taxonomy" id="1314669"/>
    <lineage>
        <taxon>Eukaryota</taxon>
        <taxon>Fungi</taxon>
        <taxon>Dikarya</taxon>
        <taxon>Ascomycota</taxon>
        <taxon>Pezizomycotina</taxon>
        <taxon>Dothideomycetes</taxon>
        <taxon>Dothideomycetidae</taxon>
        <taxon>Capnodiales</taxon>
        <taxon>Capnodiaceae</taxon>
        <taxon>Polychaeton</taxon>
    </lineage>
</organism>
<dbReference type="AlphaFoldDB" id="A0A9P4URK9"/>
<proteinExistence type="predicted"/>
<reference evidence="2" key="1">
    <citation type="journal article" date="2020" name="Stud. Mycol.">
        <title>101 Dothideomycetes genomes: a test case for predicting lifestyles and emergence of pathogens.</title>
        <authorList>
            <person name="Haridas S."/>
            <person name="Albert R."/>
            <person name="Binder M."/>
            <person name="Bloem J."/>
            <person name="Labutti K."/>
            <person name="Salamov A."/>
            <person name="Andreopoulos B."/>
            <person name="Baker S."/>
            <person name="Barry K."/>
            <person name="Bills G."/>
            <person name="Bluhm B."/>
            <person name="Cannon C."/>
            <person name="Castanera R."/>
            <person name="Culley D."/>
            <person name="Daum C."/>
            <person name="Ezra D."/>
            <person name="Gonzalez J."/>
            <person name="Henrissat B."/>
            <person name="Kuo A."/>
            <person name="Liang C."/>
            <person name="Lipzen A."/>
            <person name="Lutzoni F."/>
            <person name="Magnuson J."/>
            <person name="Mondo S."/>
            <person name="Nolan M."/>
            <person name="Ohm R."/>
            <person name="Pangilinan J."/>
            <person name="Park H.-J."/>
            <person name="Ramirez L."/>
            <person name="Alfaro M."/>
            <person name="Sun H."/>
            <person name="Tritt A."/>
            <person name="Yoshinaga Y."/>
            <person name="Zwiers L.-H."/>
            <person name="Turgeon B."/>
            <person name="Goodwin S."/>
            <person name="Spatafora J."/>
            <person name="Crous P."/>
            <person name="Grigoriev I."/>
        </authorList>
    </citation>
    <scope>NUCLEOTIDE SEQUENCE</scope>
    <source>
        <strain evidence="2">CBS 116435</strain>
    </source>
</reference>
<accession>A0A9P4URK9</accession>
<evidence type="ECO:0000256" key="1">
    <source>
        <dbReference type="SAM" id="MobiDB-lite"/>
    </source>
</evidence>
<sequence>MTAAVPRPSGLGGRPAYLDGLYGQPTPSTPSLHSSSSTLSCSSSVSSNNDLKVVSAFSCQQTRPLSPAFEDGMEDSRSIASFRTFSSKFSLRSLLRKSRSRRREPQEVAEIEPFSVALSKATTLQHASEFRPGSRNPSVGKIQTSVSPSRKQSTASPFTDKPLPLEPSEPAQELSCHRCYYFAARNCHGWVMGGGSGDACETCLRAGFFGAP</sequence>
<protein>
    <submittedName>
        <fullName evidence="2">Uncharacterized protein</fullName>
    </submittedName>
</protein>